<gene>
    <name evidence="2" type="ORF">DPMN_147988</name>
</gene>
<evidence type="ECO:0000313" key="3">
    <source>
        <dbReference type="Proteomes" id="UP000828390"/>
    </source>
</evidence>
<dbReference type="EMBL" id="JAIWYP010000007">
    <property type="protein sequence ID" value="KAH3794455.1"/>
    <property type="molecule type" value="Genomic_DNA"/>
</dbReference>
<reference evidence="2" key="2">
    <citation type="submission" date="2020-11" db="EMBL/GenBank/DDBJ databases">
        <authorList>
            <person name="McCartney M.A."/>
            <person name="Auch B."/>
            <person name="Kono T."/>
            <person name="Mallez S."/>
            <person name="Becker A."/>
            <person name="Gohl D.M."/>
            <person name="Silverstein K.A.T."/>
            <person name="Koren S."/>
            <person name="Bechman K.B."/>
            <person name="Herman A."/>
            <person name="Abrahante J.E."/>
            <person name="Garbe J."/>
        </authorList>
    </citation>
    <scope>NUCLEOTIDE SEQUENCE</scope>
    <source>
        <strain evidence="2">Duluth1</strain>
        <tissue evidence="2">Whole animal</tissue>
    </source>
</reference>
<dbReference type="AlphaFoldDB" id="A0A9D4F8X6"/>
<evidence type="ECO:0000313" key="2">
    <source>
        <dbReference type="EMBL" id="KAH3794455.1"/>
    </source>
</evidence>
<sequence length="76" mass="8723">MTHGFHTDPTRQQHAINTAPTWIFLDSHGRDADKNGPSQHLHKQSRTFATTTRINTDTVYIRTKPAVRLIKDRTTL</sequence>
<reference evidence="2" key="1">
    <citation type="journal article" date="2019" name="bioRxiv">
        <title>The Genome of the Zebra Mussel, Dreissena polymorpha: A Resource for Invasive Species Research.</title>
        <authorList>
            <person name="McCartney M.A."/>
            <person name="Auch B."/>
            <person name="Kono T."/>
            <person name="Mallez S."/>
            <person name="Zhang Y."/>
            <person name="Obille A."/>
            <person name="Becker A."/>
            <person name="Abrahante J.E."/>
            <person name="Garbe J."/>
            <person name="Badalamenti J.P."/>
            <person name="Herman A."/>
            <person name="Mangelson H."/>
            <person name="Liachko I."/>
            <person name="Sullivan S."/>
            <person name="Sone E.D."/>
            <person name="Koren S."/>
            <person name="Silverstein K.A.T."/>
            <person name="Beckman K.B."/>
            <person name="Gohl D.M."/>
        </authorList>
    </citation>
    <scope>NUCLEOTIDE SEQUENCE</scope>
    <source>
        <strain evidence="2">Duluth1</strain>
        <tissue evidence="2">Whole animal</tissue>
    </source>
</reference>
<protein>
    <submittedName>
        <fullName evidence="2">Uncharacterized protein</fullName>
    </submittedName>
</protein>
<proteinExistence type="predicted"/>
<keyword evidence="3" id="KW-1185">Reference proteome</keyword>
<accession>A0A9D4F8X6</accession>
<comment type="caution">
    <text evidence="2">The sequence shown here is derived from an EMBL/GenBank/DDBJ whole genome shotgun (WGS) entry which is preliminary data.</text>
</comment>
<name>A0A9D4F8X6_DREPO</name>
<evidence type="ECO:0000256" key="1">
    <source>
        <dbReference type="SAM" id="MobiDB-lite"/>
    </source>
</evidence>
<feature type="region of interest" description="Disordered" evidence="1">
    <location>
        <begin position="27"/>
        <end position="49"/>
    </location>
</feature>
<organism evidence="2 3">
    <name type="scientific">Dreissena polymorpha</name>
    <name type="common">Zebra mussel</name>
    <name type="synonym">Mytilus polymorpha</name>
    <dbReference type="NCBI Taxonomy" id="45954"/>
    <lineage>
        <taxon>Eukaryota</taxon>
        <taxon>Metazoa</taxon>
        <taxon>Spiralia</taxon>
        <taxon>Lophotrochozoa</taxon>
        <taxon>Mollusca</taxon>
        <taxon>Bivalvia</taxon>
        <taxon>Autobranchia</taxon>
        <taxon>Heteroconchia</taxon>
        <taxon>Euheterodonta</taxon>
        <taxon>Imparidentia</taxon>
        <taxon>Neoheterodontei</taxon>
        <taxon>Myida</taxon>
        <taxon>Dreissenoidea</taxon>
        <taxon>Dreissenidae</taxon>
        <taxon>Dreissena</taxon>
    </lineage>
</organism>
<dbReference type="Proteomes" id="UP000828390">
    <property type="component" value="Unassembled WGS sequence"/>
</dbReference>